<protein>
    <submittedName>
        <fullName evidence="3">OSJNBa0074B10.4 protein</fullName>
    </submittedName>
</protein>
<evidence type="ECO:0000256" key="1">
    <source>
        <dbReference type="SAM" id="Phobius"/>
    </source>
</evidence>
<dbReference type="InterPro" id="IPR025315">
    <property type="entry name" value="DUF4220"/>
</dbReference>
<dbReference type="Proteomes" id="UP000000763">
    <property type="component" value="Chromosome 4"/>
</dbReference>
<reference evidence="4" key="5">
    <citation type="submission" date="2008-12" db="EMBL/GenBank/DDBJ databases">
        <title>Improved gene annotation of the rice (Oryza sativa) genomes.</title>
        <authorList>
            <person name="Wang J."/>
            <person name="Li R."/>
            <person name="Fan W."/>
            <person name="Huang Q."/>
            <person name="Zhang J."/>
            <person name="Zhou Y."/>
            <person name="Hu Y."/>
            <person name="Zi S."/>
            <person name="Li J."/>
            <person name="Ni P."/>
            <person name="Zheng H."/>
            <person name="Zhang Y."/>
            <person name="Zhao M."/>
            <person name="Hao Q."/>
            <person name="McDermott J."/>
            <person name="Samudrala R."/>
            <person name="Kristiansen K."/>
            <person name="Wong G.K.-S."/>
        </authorList>
    </citation>
    <scope>NUCLEOTIDE SEQUENCE</scope>
</reference>
<sequence length="589" mass="68068">MAGWMISTVFFVNSWVIRSLVVLSFTAHVIVVFLAGFRRRNAIGVQIAILWAASQLGRWVATYALGKLALRSTPQELQLVTFWGAFLLLHAGGPDNITAYSLEDNVLSTRQMLEMLFQVIGVVYAMFQNIVARSGTGTMFSWVSVAMFILGIVKYWERAEAMKLANLENMRSSVKAEKNKRKETGRRSLRNVRRPSSWGCWQDNEEEALLVAHGLLDITKGAFVDSSIDEHLLPEYVARRQEIFPSGGWEMMYEVVNMELSLMYDILYTKAAMAHTWHGYAIRFVSPVITTAAFLLFWFDSKLLNDRPRLWLHHAFLCSGKWRMLRRLIVSLDLSLLLGKEPSSYRKWSGKFGQYNLLHECTRDKQDMTTRNYLSSVVKKVASEDQWMEYEYHYLRGIHISECYVKEKLFGCIWKYMCSAYPVEQEKLKKEATKLKADPIDEGSRVKGLRDIEEVLEFIPEFQESILILHIATDVVFLHSEAEQHTASSETKQDMKVIKILSDYMMFLVAVLPGMLPGLKLRSLYDTTLAALEKLWSEKRSLSCSSMTREKCLTDIMFMFKKEENITRKPENREEWKLGLEARIYNRAL</sequence>
<dbReference type="Pfam" id="PF13968">
    <property type="entry name" value="DUF4220"/>
    <property type="match status" value="1"/>
</dbReference>
<feature type="transmembrane region" description="Helical" evidence="1">
    <location>
        <begin position="137"/>
        <end position="156"/>
    </location>
</feature>
<organism evidence="4">
    <name type="scientific">Oryza sativa subsp. japonica</name>
    <name type="common">Rice</name>
    <dbReference type="NCBI Taxonomy" id="39947"/>
    <lineage>
        <taxon>Eukaryota</taxon>
        <taxon>Viridiplantae</taxon>
        <taxon>Streptophyta</taxon>
        <taxon>Embryophyta</taxon>
        <taxon>Tracheophyta</taxon>
        <taxon>Spermatophyta</taxon>
        <taxon>Magnoliopsida</taxon>
        <taxon>Liliopsida</taxon>
        <taxon>Poales</taxon>
        <taxon>Poaceae</taxon>
        <taxon>BOP clade</taxon>
        <taxon>Oryzoideae</taxon>
        <taxon>Oryzeae</taxon>
        <taxon>Oryzinae</taxon>
        <taxon>Oryza</taxon>
        <taxon>Oryza sativa</taxon>
    </lineage>
</organism>
<feature type="transmembrane region" description="Helical" evidence="1">
    <location>
        <begin position="112"/>
        <end position="131"/>
    </location>
</feature>
<accession>Q7XS95</accession>
<reference evidence="5" key="2">
    <citation type="journal article" date="2005" name="Nature">
        <title>The map-based sequence of the rice genome.</title>
        <authorList>
            <consortium name="International rice genome sequencing project (IRGSP)"/>
            <person name="Matsumoto T."/>
            <person name="Wu J."/>
            <person name="Kanamori H."/>
            <person name="Katayose Y."/>
            <person name="Fujisawa M."/>
            <person name="Namiki N."/>
            <person name="Mizuno H."/>
            <person name="Yamamoto K."/>
            <person name="Antonio B.A."/>
            <person name="Baba T."/>
            <person name="Sakata K."/>
            <person name="Nagamura Y."/>
            <person name="Aoki H."/>
            <person name="Arikawa K."/>
            <person name="Arita K."/>
            <person name="Bito T."/>
            <person name="Chiden Y."/>
            <person name="Fujitsuka N."/>
            <person name="Fukunaka R."/>
            <person name="Hamada M."/>
            <person name="Harada C."/>
            <person name="Hayashi A."/>
            <person name="Hijishita S."/>
            <person name="Honda M."/>
            <person name="Hosokawa S."/>
            <person name="Ichikawa Y."/>
            <person name="Idonuma A."/>
            <person name="Iijima M."/>
            <person name="Ikeda M."/>
            <person name="Ikeno M."/>
            <person name="Ito K."/>
            <person name="Ito S."/>
            <person name="Ito T."/>
            <person name="Ito Y."/>
            <person name="Ito Y."/>
            <person name="Iwabuchi A."/>
            <person name="Kamiya K."/>
            <person name="Karasawa W."/>
            <person name="Kurita K."/>
            <person name="Katagiri S."/>
            <person name="Kikuta A."/>
            <person name="Kobayashi H."/>
            <person name="Kobayashi N."/>
            <person name="Machita K."/>
            <person name="Maehara T."/>
            <person name="Masukawa M."/>
            <person name="Mizubayashi T."/>
            <person name="Mukai Y."/>
            <person name="Nagasaki H."/>
            <person name="Nagata Y."/>
            <person name="Naito S."/>
            <person name="Nakashima M."/>
            <person name="Nakama Y."/>
            <person name="Nakamichi Y."/>
            <person name="Nakamura M."/>
            <person name="Meguro A."/>
            <person name="Negishi M."/>
            <person name="Ohta I."/>
            <person name="Ohta T."/>
            <person name="Okamoto M."/>
            <person name="Ono N."/>
            <person name="Saji S."/>
            <person name="Sakaguchi M."/>
            <person name="Sakai K."/>
            <person name="Shibata M."/>
            <person name="Shimokawa T."/>
            <person name="Song J."/>
            <person name="Takazaki Y."/>
            <person name="Terasawa K."/>
            <person name="Tsugane M."/>
            <person name="Tsuji K."/>
            <person name="Ueda S."/>
            <person name="Waki K."/>
            <person name="Yamagata H."/>
            <person name="Yamamoto M."/>
            <person name="Yamamoto S."/>
            <person name="Yamane H."/>
            <person name="Yoshiki S."/>
            <person name="Yoshihara R."/>
            <person name="Yukawa K."/>
            <person name="Zhong H."/>
            <person name="Yano M."/>
            <person name="Yuan Q."/>
            <person name="Ouyang S."/>
            <person name="Liu J."/>
            <person name="Jones K.M."/>
            <person name="Gansberger K."/>
            <person name="Moffat K."/>
            <person name="Hill J."/>
            <person name="Bera J."/>
            <person name="Fadrosh D."/>
            <person name="Jin S."/>
            <person name="Johri S."/>
            <person name="Kim M."/>
            <person name="Overton L."/>
            <person name="Reardon M."/>
            <person name="Tsitrin T."/>
            <person name="Vuong H."/>
            <person name="Weaver B."/>
            <person name="Ciecko A."/>
            <person name="Tallon L."/>
            <person name="Jackson J."/>
            <person name="Pai G."/>
            <person name="Aken S.V."/>
            <person name="Utterback T."/>
            <person name="Reidmuller S."/>
            <person name="Feldblyum T."/>
            <person name="Hsiao J."/>
            <person name="Zismann V."/>
            <person name="Iobst S."/>
            <person name="de Vazeille A.R."/>
            <person name="Buell C.R."/>
            <person name="Ying K."/>
            <person name="Li Y."/>
            <person name="Lu T."/>
            <person name="Huang Y."/>
            <person name="Zhao Q."/>
            <person name="Feng Q."/>
            <person name="Zhang L."/>
            <person name="Zhu J."/>
            <person name="Weng Q."/>
            <person name="Mu J."/>
            <person name="Lu Y."/>
            <person name="Fan D."/>
            <person name="Liu Y."/>
            <person name="Guan J."/>
            <person name="Zhang Y."/>
            <person name="Yu S."/>
            <person name="Liu X."/>
            <person name="Zhang Y."/>
            <person name="Hong G."/>
            <person name="Han B."/>
            <person name="Choisne N."/>
            <person name="Demange N."/>
            <person name="Orjeda G."/>
            <person name="Samain S."/>
            <person name="Cattolico L."/>
            <person name="Pelletier E."/>
            <person name="Couloux A."/>
            <person name="Segurens B."/>
            <person name="Wincker P."/>
            <person name="D'Hont A."/>
            <person name="Scarpelli C."/>
            <person name="Weissenbach J."/>
            <person name="Salanoubat M."/>
            <person name="Quetier F."/>
            <person name="Yu Y."/>
            <person name="Kim H.R."/>
            <person name="Rambo T."/>
            <person name="Currie J."/>
            <person name="Collura K."/>
            <person name="Luo M."/>
            <person name="Yang T."/>
            <person name="Ammiraju J.S.S."/>
            <person name="Engler F."/>
            <person name="Soderlund C."/>
            <person name="Wing R.A."/>
            <person name="Palmer L.E."/>
            <person name="de la Bastide M."/>
            <person name="Spiegel L."/>
            <person name="Nascimento L."/>
            <person name="Zutavern T."/>
            <person name="O'Shaughnessy A."/>
            <person name="Dike S."/>
            <person name="Dedhia N."/>
            <person name="Preston R."/>
            <person name="Balija V."/>
            <person name="McCombie W.R."/>
            <person name="Chow T."/>
            <person name="Chen H."/>
            <person name="Chung M."/>
            <person name="Chen C."/>
            <person name="Shaw J."/>
            <person name="Wu H."/>
            <person name="Hsiao K."/>
            <person name="Chao Y."/>
            <person name="Chu M."/>
            <person name="Cheng C."/>
            <person name="Hour A."/>
            <person name="Lee P."/>
            <person name="Lin S."/>
            <person name="Lin Y."/>
            <person name="Liou J."/>
            <person name="Liu S."/>
            <person name="Hsing Y."/>
            <person name="Raghuvanshi S."/>
            <person name="Mohanty A."/>
            <person name="Bharti A.K."/>
            <person name="Gaur A."/>
            <person name="Gupta V."/>
            <person name="Kumar D."/>
            <person name="Ravi V."/>
            <person name="Vij S."/>
            <person name="Kapur A."/>
            <person name="Khurana P."/>
            <person name="Khurana P."/>
            <person name="Khurana J.P."/>
            <person name="Tyagi A.K."/>
            <person name="Gaikwad K."/>
            <person name="Singh A."/>
            <person name="Dalal V."/>
            <person name="Srivastava S."/>
            <person name="Dixit A."/>
            <person name="Pal A.K."/>
            <person name="Ghazi I.A."/>
            <person name="Yadav M."/>
            <person name="Pandit A."/>
            <person name="Bhargava A."/>
            <person name="Sureshbabu K."/>
            <person name="Batra K."/>
            <person name="Sharma T.R."/>
            <person name="Mohapatra T."/>
            <person name="Singh N.K."/>
            <person name="Messing J."/>
            <person name="Nelson A.B."/>
            <person name="Fuks G."/>
            <person name="Kavchok S."/>
            <person name="Keizer G."/>
            <person name="Linton E."/>
            <person name="Llaca V."/>
            <person name="Song R."/>
            <person name="Tanyolac B."/>
            <person name="Young S."/>
            <person name="Ho-Il K."/>
            <person name="Hahn J.H."/>
            <person name="Sangsakoo G."/>
            <person name="Vanavichit A."/>
            <person name="de Mattos Luiz.A.T."/>
            <person name="Zimmer P.D."/>
            <person name="Malone G."/>
            <person name="Dellagostin O."/>
            <person name="de Oliveira A.C."/>
            <person name="Bevan M."/>
            <person name="Bancroft I."/>
            <person name="Minx P."/>
            <person name="Cordum H."/>
            <person name="Wilson R."/>
            <person name="Cheng Z."/>
            <person name="Jin W."/>
            <person name="Jiang J."/>
            <person name="Leong S.A."/>
            <person name="Iwama H."/>
            <person name="Gojobori T."/>
            <person name="Itoh T."/>
            <person name="Niimura Y."/>
            <person name="Fujii Y."/>
            <person name="Habara T."/>
            <person name="Sakai H."/>
            <person name="Sato Y."/>
            <person name="Wilson G."/>
            <person name="Kumar K."/>
            <person name="McCouch S."/>
            <person name="Juretic N."/>
            <person name="Hoen D."/>
            <person name="Wright S."/>
            <person name="Bruskiewich R."/>
            <person name="Bureau T."/>
            <person name="Miyao A."/>
            <person name="Hirochika H."/>
            <person name="Nishikawa T."/>
            <person name="Kadowaki K."/>
            <person name="Sugiura M."/>
            <person name="Burr B."/>
            <person name="Sasaki T."/>
        </authorList>
    </citation>
    <scope>NUCLEOTIDE SEQUENCE [LARGE SCALE GENOMIC DNA]</scope>
    <source>
        <strain evidence="5">cv. Nipponbare</strain>
    </source>
</reference>
<keyword evidence="1" id="KW-0812">Transmembrane</keyword>
<evidence type="ECO:0000313" key="4">
    <source>
        <dbReference type="EMBL" id="EAZ29616.1"/>
    </source>
</evidence>
<feature type="domain" description="DUF4220" evidence="2">
    <location>
        <begin position="51"/>
        <end position="302"/>
    </location>
</feature>
<reference evidence="4" key="3">
    <citation type="journal article" date="2005" name="PLoS Biol.">
        <title>The genomes of Oryza sativa: a history of duplications.</title>
        <authorList>
            <person name="Yu J."/>
            <person name="Wang J."/>
            <person name="Lin W."/>
            <person name="Li S."/>
            <person name="Li H."/>
            <person name="Zhou J."/>
            <person name="Ni P."/>
            <person name="Dong W."/>
            <person name="Hu S."/>
            <person name="Zeng C."/>
            <person name="Zhang J."/>
            <person name="Zhang Y."/>
            <person name="Li R."/>
            <person name="Xu Z."/>
            <person name="Li S."/>
            <person name="Li X."/>
            <person name="Zheng H."/>
            <person name="Cong L."/>
            <person name="Lin L."/>
            <person name="Yin J."/>
            <person name="Geng J."/>
            <person name="Li G."/>
            <person name="Shi J."/>
            <person name="Liu J."/>
            <person name="Lv H."/>
            <person name="Li J."/>
            <person name="Wang J."/>
            <person name="Deng Y."/>
            <person name="Ran L."/>
            <person name="Shi X."/>
            <person name="Wang X."/>
            <person name="Wu Q."/>
            <person name="Li C."/>
            <person name="Ren X."/>
            <person name="Wang J."/>
            <person name="Wang X."/>
            <person name="Li D."/>
            <person name="Liu D."/>
            <person name="Zhang X."/>
            <person name="Ji Z."/>
            <person name="Zhao W."/>
            <person name="Sun Y."/>
            <person name="Zhang Z."/>
            <person name="Bao J."/>
            <person name="Han Y."/>
            <person name="Dong L."/>
            <person name="Ji J."/>
            <person name="Chen P."/>
            <person name="Wu S."/>
            <person name="Liu J."/>
            <person name="Xiao Y."/>
            <person name="Bu D."/>
            <person name="Tan J."/>
            <person name="Yang L."/>
            <person name="Ye C."/>
            <person name="Zhang J."/>
            <person name="Xu J."/>
            <person name="Zhou Y."/>
            <person name="Yu Y."/>
            <person name="Zhang B."/>
            <person name="Zhuang S."/>
            <person name="Wei H."/>
            <person name="Liu B."/>
            <person name="Lei M."/>
            <person name="Yu H."/>
            <person name="Li Y."/>
            <person name="Xu H."/>
            <person name="Wei S."/>
            <person name="He X."/>
            <person name="Fang L."/>
            <person name="Zhang Z."/>
            <person name="Zhang Y."/>
            <person name="Huang X."/>
            <person name="Su Z."/>
            <person name="Tong W."/>
            <person name="Li J."/>
            <person name="Tong Z."/>
            <person name="Li S."/>
            <person name="Ye J."/>
            <person name="Wang L."/>
            <person name="Fang L."/>
            <person name="Lei T."/>
            <person name="Chen C."/>
            <person name="Chen H."/>
            <person name="Xu Z."/>
            <person name="Li H."/>
            <person name="Huang H."/>
            <person name="Zhang F."/>
            <person name="Xu H."/>
            <person name="Li N."/>
            <person name="Zhao C."/>
            <person name="Li S."/>
            <person name="Dong L."/>
            <person name="Huang Y."/>
            <person name="Li L."/>
            <person name="Xi Y."/>
            <person name="Qi Q."/>
            <person name="Li W."/>
            <person name="Zhang B."/>
            <person name="Hu W."/>
            <person name="Zhang Y."/>
            <person name="Tian X."/>
            <person name="Jiao Y."/>
            <person name="Liang X."/>
            <person name="Jin J."/>
            <person name="Gao L."/>
            <person name="Zheng W."/>
            <person name="Hao B."/>
            <person name="Liu S."/>
            <person name="Wang W."/>
            <person name="Yuan L."/>
            <person name="Cao M."/>
            <person name="McDermott J."/>
            <person name="Samudrala R."/>
            <person name="Wang J."/>
            <person name="Wong G.K."/>
            <person name="Yang H."/>
        </authorList>
    </citation>
    <scope>NUCLEOTIDE SEQUENCE [LARGE SCALE GENOMIC DNA]</scope>
</reference>
<keyword evidence="1" id="KW-0472">Membrane</keyword>
<dbReference type="EMBL" id="CM000141">
    <property type="protein sequence ID" value="EAZ29616.1"/>
    <property type="molecule type" value="Genomic_DNA"/>
</dbReference>
<dbReference type="Proteomes" id="UP000007752">
    <property type="component" value="Chromosome 4"/>
</dbReference>
<dbReference type="AlphaFoldDB" id="Q7XS95"/>
<name>Q7XS95_ORYSJ</name>
<gene>
    <name evidence="4" type="ORF">OsJ_13685</name>
    <name evidence="3" type="ORF">OSJNBa0074B10.4</name>
</gene>
<accession>A3AQM7</accession>
<dbReference type="PANTHER" id="PTHR31325">
    <property type="entry name" value="OS01G0798800 PROTEIN-RELATED"/>
    <property type="match status" value="1"/>
</dbReference>
<feature type="transmembrane region" description="Helical" evidence="1">
    <location>
        <begin position="15"/>
        <end position="35"/>
    </location>
</feature>
<evidence type="ECO:0000259" key="2">
    <source>
        <dbReference type="Pfam" id="PF13968"/>
    </source>
</evidence>
<feature type="transmembrane region" description="Helical" evidence="1">
    <location>
        <begin position="280"/>
        <end position="299"/>
    </location>
</feature>
<evidence type="ECO:0000313" key="5">
    <source>
        <dbReference type="Proteomes" id="UP000000763"/>
    </source>
</evidence>
<evidence type="ECO:0000313" key="3">
    <source>
        <dbReference type="EMBL" id="CAE02077.2"/>
    </source>
</evidence>
<dbReference type="EMBL" id="AL662941">
    <property type="protein sequence ID" value="CAE02077.2"/>
    <property type="molecule type" value="Genomic_DNA"/>
</dbReference>
<reference evidence="5" key="4">
    <citation type="journal article" date="2008" name="Nucleic Acids Res.">
        <title>The rice annotation project database (RAP-DB): 2008 update.</title>
        <authorList>
            <consortium name="The rice annotation project (RAP)"/>
        </authorList>
    </citation>
    <scope>GENOME REANNOTATION</scope>
    <source>
        <strain evidence="5">cv. Nipponbare</strain>
    </source>
</reference>
<keyword evidence="1" id="KW-1133">Transmembrane helix</keyword>
<reference evidence="3" key="1">
    <citation type="journal article" date="2002" name="Nature">
        <title>Sequence and analysis of rice chromosome 4.</title>
        <authorList>
            <person name="Feng Q."/>
            <person name="Zhang Y."/>
            <person name="Hao P."/>
            <person name="Wang S."/>
            <person name="Fu G."/>
            <person name="Huang Y."/>
            <person name="Li Y."/>
            <person name="Zhu J."/>
            <person name="Liu Y."/>
            <person name="Hu X."/>
            <person name="Jia P."/>
            <person name="Zhang Y."/>
            <person name="Zhao Q."/>
            <person name="Ying K."/>
            <person name="Yu S."/>
            <person name="Tang Y."/>
            <person name="Weng Q."/>
            <person name="Zhang L."/>
            <person name="Lu Y."/>
            <person name="Mu J."/>
            <person name="Lu Y."/>
            <person name="Zhang L.S."/>
            <person name="Yu Z."/>
            <person name="Fan D."/>
            <person name="Liu X."/>
            <person name="Lu T."/>
            <person name="Li C."/>
            <person name="Wu Y."/>
            <person name="Sun T."/>
            <person name="Lei H."/>
            <person name="Li T."/>
            <person name="Hu H."/>
            <person name="Guan J."/>
            <person name="Wu M."/>
            <person name="Zhang R."/>
            <person name="Zhou B."/>
            <person name="Chen Z."/>
            <person name="Chen L."/>
            <person name="Jin Z."/>
            <person name="Wang R."/>
            <person name="Yin H."/>
            <person name="Cai Z."/>
            <person name="Ren S."/>
            <person name="Lv G."/>
            <person name="Gu W."/>
            <person name="Zhu G."/>
            <person name="Tu Y."/>
            <person name="Jia J."/>
            <person name="Zhang Y."/>
            <person name="Chen J."/>
            <person name="Kang H."/>
            <person name="Chen X."/>
            <person name="Shao C."/>
            <person name="Sun Y."/>
            <person name="Hu Q."/>
            <person name="Zhang X."/>
            <person name="Zhang W."/>
            <person name="Wang L."/>
            <person name="Ding C."/>
            <person name="Sheng H."/>
            <person name="Gu J."/>
            <person name="Chen S."/>
            <person name="Ni L."/>
            <person name="Zhu F."/>
            <person name="Chen W."/>
            <person name="Lan L."/>
            <person name="Lai Y."/>
            <person name="Cheng Z."/>
            <person name="Gu M."/>
            <person name="Jiang J."/>
            <person name="Li J."/>
            <person name="Hong G."/>
            <person name="Xue Y."/>
            <person name="Han B."/>
        </authorList>
    </citation>
    <scope>NUCLEOTIDE SEQUENCE</scope>
</reference>
<proteinExistence type="predicted"/>